<feature type="region of interest" description="Disordered" evidence="1">
    <location>
        <begin position="1"/>
        <end position="24"/>
    </location>
</feature>
<dbReference type="Proteomes" id="UP001374579">
    <property type="component" value="Unassembled WGS sequence"/>
</dbReference>
<accession>A0AAN9B4P4</accession>
<proteinExistence type="predicted"/>
<sequence length="89" mass="9778">MQLALLPSHTSRGEPAGTSTGSRIERGRLVASATVTSQQTIRQDVELSNDEVAALFDPEYEPAMPPTRPNPPMFHHCDLSHATINIQFH</sequence>
<reference evidence="2 3" key="1">
    <citation type="submission" date="2024-02" db="EMBL/GenBank/DDBJ databases">
        <title>Chromosome-scale genome assembly of the rough periwinkle Littorina saxatilis.</title>
        <authorList>
            <person name="De Jode A."/>
            <person name="Faria R."/>
            <person name="Formenti G."/>
            <person name="Sims Y."/>
            <person name="Smith T.P."/>
            <person name="Tracey A."/>
            <person name="Wood J.M.D."/>
            <person name="Zagrodzka Z.B."/>
            <person name="Johannesson K."/>
            <person name="Butlin R.K."/>
            <person name="Leder E.H."/>
        </authorList>
    </citation>
    <scope>NUCLEOTIDE SEQUENCE [LARGE SCALE GENOMIC DNA]</scope>
    <source>
        <strain evidence="2">Snail1</strain>
        <tissue evidence="2">Muscle</tissue>
    </source>
</reference>
<gene>
    <name evidence="2" type="ORF">V1264_004427</name>
</gene>
<evidence type="ECO:0000313" key="2">
    <source>
        <dbReference type="EMBL" id="KAK7097450.1"/>
    </source>
</evidence>
<dbReference type="EMBL" id="JBAMIC010000013">
    <property type="protein sequence ID" value="KAK7097450.1"/>
    <property type="molecule type" value="Genomic_DNA"/>
</dbReference>
<organism evidence="2 3">
    <name type="scientific">Littorina saxatilis</name>
    <dbReference type="NCBI Taxonomy" id="31220"/>
    <lineage>
        <taxon>Eukaryota</taxon>
        <taxon>Metazoa</taxon>
        <taxon>Spiralia</taxon>
        <taxon>Lophotrochozoa</taxon>
        <taxon>Mollusca</taxon>
        <taxon>Gastropoda</taxon>
        <taxon>Caenogastropoda</taxon>
        <taxon>Littorinimorpha</taxon>
        <taxon>Littorinoidea</taxon>
        <taxon>Littorinidae</taxon>
        <taxon>Littorina</taxon>
    </lineage>
</organism>
<protein>
    <submittedName>
        <fullName evidence="2">Uncharacterized protein</fullName>
    </submittedName>
</protein>
<evidence type="ECO:0000256" key="1">
    <source>
        <dbReference type="SAM" id="MobiDB-lite"/>
    </source>
</evidence>
<keyword evidence="3" id="KW-1185">Reference proteome</keyword>
<dbReference type="AlphaFoldDB" id="A0AAN9B4P4"/>
<comment type="caution">
    <text evidence="2">The sequence shown here is derived from an EMBL/GenBank/DDBJ whole genome shotgun (WGS) entry which is preliminary data.</text>
</comment>
<evidence type="ECO:0000313" key="3">
    <source>
        <dbReference type="Proteomes" id="UP001374579"/>
    </source>
</evidence>
<name>A0AAN9B4P4_9CAEN</name>